<gene>
    <name evidence="1" type="ORF">TCNE_LOCUS2315</name>
</gene>
<dbReference type="AlphaFoldDB" id="A0A183U1E5"/>
<keyword evidence="2" id="KW-1185">Reference proteome</keyword>
<dbReference type="SUPFAM" id="SSF63712">
    <property type="entry name" value="Nicotinic receptor ligand binding domain-like"/>
    <property type="match status" value="1"/>
</dbReference>
<evidence type="ECO:0000313" key="2">
    <source>
        <dbReference type="Proteomes" id="UP000050794"/>
    </source>
</evidence>
<dbReference type="Gene3D" id="2.70.170.10">
    <property type="entry name" value="Neurotransmitter-gated ion-channel ligand-binding domain"/>
    <property type="match status" value="1"/>
</dbReference>
<name>A0A183U1E5_TOXCA</name>
<accession>A0A183U1E5</accession>
<dbReference type="EMBL" id="UYWY01002234">
    <property type="protein sequence ID" value="VDM27863.1"/>
    <property type="molecule type" value="Genomic_DNA"/>
</dbReference>
<dbReference type="InterPro" id="IPR036734">
    <property type="entry name" value="Neur_chan_lig-bd_sf"/>
</dbReference>
<reference evidence="1 2" key="2">
    <citation type="submission" date="2018-11" db="EMBL/GenBank/DDBJ databases">
        <authorList>
            <consortium name="Pathogen Informatics"/>
        </authorList>
    </citation>
    <scope>NUCLEOTIDE SEQUENCE [LARGE SCALE GENOMIC DNA]</scope>
</reference>
<dbReference type="GO" id="GO:0016020">
    <property type="term" value="C:membrane"/>
    <property type="evidence" value="ECO:0007669"/>
    <property type="project" value="InterPro"/>
</dbReference>
<evidence type="ECO:0000313" key="3">
    <source>
        <dbReference type="WBParaSite" id="TCNE_0000231501-mRNA-1"/>
    </source>
</evidence>
<dbReference type="WBParaSite" id="TCNE_0000231501-mRNA-1">
    <property type="protein sequence ID" value="TCNE_0000231501-mRNA-1"/>
    <property type="gene ID" value="TCNE_0000231501"/>
</dbReference>
<proteinExistence type="predicted"/>
<reference evidence="3" key="1">
    <citation type="submission" date="2016-06" db="UniProtKB">
        <authorList>
            <consortium name="WormBaseParasite"/>
        </authorList>
    </citation>
    <scope>IDENTIFICATION</scope>
</reference>
<dbReference type="Proteomes" id="UP000050794">
    <property type="component" value="Unassembled WGS sequence"/>
</dbReference>
<protein>
    <submittedName>
        <fullName evidence="3">Neur_chan_LBD domain-containing protein</fullName>
    </submittedName>
</protein>
<sequence length="75" mass="8553">MAVSRRAIASVTSRHRTEGPSVIHGAYMLPTQLKLVHDMLEAYDKKAKPTWDNNKPIDVTFSMDLYQILELASFF</sequence>
<organism evidence="2 3">
    <name type="scientific">Toxocara canis</name>
    <name type="common">Canine roundworm</name>
    <dbReference type="NCBI Taxonomy" id="6265"/>
    <lineage>
        <taxon>Eukaryota</taxon>
        <taxon>Metazoa</taxon>
        <taxon>Ecdysozoa</taxon>
        <taxon>Nematoda</taxon>
        <taxon>Chromadorea</taxon>
        <taxon>Rhabditida</taxon>
        <taxon>Spirurina</taxon>
        <taxon>Ascaridomorpha</taxon>
        <taxon>Ascaridoidea</taxon>
        <taxon>Toxocaridae</taxon>
        <taxon>Toxocara</taxon>
    </lineage>
</organism>
<evidence type="ECO:0000313" key="1">
    <source>
        <dbReference type="EMBL" id="VDM27863.1"/>
    </source>
</evidence>
<dbReference type="GO" id="GO:0005230">
    <property type="term" value="F:extracellular ligand-gated monoatomic ion channel activity"/>
    <property type="evidence" value="ECO:0007669"/>
    <property type="project" value="InterPro"/>
</dbReference>